<feature type="transmembrane region" description="Helical" evidence="1">
    <location>
        <begin position="22"/>
        <end position="43"/>
    </location>
</feature>
<keyword evidence="1" id="KW-1133">Transmembrane helix</keyword>
<accession>A0A0E9Q6W5</accession>
<proteinExistence type="predicted"/>
<keyword evidence="1" id="KW-0472">Membrane</keyword>
<keyword evidence="1" id="KW-0812">Transmembrane</keyword>
<sequence>MFQNTYENDLRTASRKNECKRYIMQLIQFKCIYCIASVFSLVARSRSFG</sequence>
<reference evidence="2" key="2">
    <citation type="journal article" date="2015" name="Fish Shellfish Immunol.">
        <title>Early steps in the European eel (Anguilla anguilla)-Vibrio vulnificus interaction in the gills: Role of the RtxA13 toxin.</title>
        <authorList>
            <person name="Callol A."/>
            <person name="Pajuelo D."/>
            <person name="Ebbesson L."/>
            <person name="Teles M."/>
            <person name="MacKenzie S."/>
            <person name="Amaro C."/>
        </authorList>
    </citation>
    <scope>NUCLEOTIDE SEQUENCE</scope>
</reference>
<dbReference type="AlphaFoldDB" id="A0A0E9Q6W5"/>
<protein>
    <submittedName>
        <fullName evidence="2">Uncharacterized protein</fullName>
    </submittedName>
</protein>
<organism evidence="2">
    <name type="scientific">Anguilla anguilla</name>
    <name type="common">European freshwater eel</name>
    <name type="synonym">Muraena anguilla</name>
    <dbReference type="NCBI Taxonomy" id="7936"/>
    <lineage>
        <taxon>Eukaryota</taxon>
        <taxon>Metazoa</taxon>
        <taxon>Chordata</taxon>
        <taxon>Craniata</taxon>
        <taxon>Vertebrata</taxon>
        <taxon>Euteleostomi</taxon>
        <taxon>Actinopterygii</taxon>
        <taxon>Neopterygii</taxon>
        <taxon>Teleostei</taxon>
        <taxon>Anguilliformes</taxon>
        <taxon>Anguillidae</taxon>
        <taxon>Anguilla</taxon>
    </lineage>
</organism>
<evidence type="ECO:0000256" key="1">
    <source>
        <dbReference type="SAM" id="Phobius"/>
    </source>
</evidence>
<name>A0A0E9Q6W5_ANGAN</name>
<evidence type="ECO:0000313" key="2">
    <source>
        <dbReference type="EMBL" id="JAH12252.1"/>
    </source>
</evidence>
<dbReference type="EMBL" id="GBXM01096325">
    <property type="protein sequence ID" value="JAH12252.1"/>
    <property type="molecule type" value="Transcribed_RNA"/>
</dbReference>
<reference evidence="2" key="1">
    <citation type="submission" date="2014-11" db="EMBL/GenBank/DDBJ databases">
        <authorList>
            <person name="Amaro Gonzalez C."/>
        </authorList>
    </citation>
    <scope>NUCLEOTIDE SEQUENCE</scope>
</reference>